<gene>
    <name evidence="2" type="primary">LOC103505870</name>
</gene>
<accession>A0A1S3CV67</accession>
<dbReference type="KEGG" id="dci:103505870"/>
<organism evidence="1 2">
    <name type="scientific">Diaphorina citri</name>
    <name type="common">Asian citrus psyllid</name>
    <dbReference type="NCBI Taxonomy" id="121845"/>
    <lineage>
        <taxon>Eukaryota</taxon>
        <taxon>Metazoa</taxon>
        <taxon>Ecdysozoa</taxon>
        <taxon>Arthropoda</taxon>
        <taxon>Hexapoda</taxon>
        <taxon>Insecta</taxon>
        <taxon>Pterygota</taxon>
        <taxon>Neoptera</taxon>
        <taxon>Paraneoptera</taxon>
        <taxon>Hemiptera</taxon>
        <taxon>Sternorrhyncha</taxon>
        <taxon>Psylloidea</taxon>
        <taxon>Psyllidae</taxon>
        <taxon>Diaphorininae</taxon>
        <taxon>Diaphorina</taxon>
    </lineage>
</organism>
<dbReference type="AlphaFoldDB" id="A0A1S3CV67"/>
<name>A0A1S3CV67_DIACI</name>
<proteinExistence type="predicted"/>
<protein>
    <submittedName>
        <fullName evidence="2">Uncharacterized protein LOC103505870</fullName>
    </submittedName>
</protein>
<keyword evidence="1" id="KW-1185">Reference proteome</keyword>
<dbReference type="GeneID" id="103505870"/>
<sequence length="460" mass="53369">MDHEDSKTQRLEHFTVDKLPIEIWEKILMHLDCDSWNNLSKTFDIIQGVIHSIKKKEVERCKKILKRIPFEHFLELQEMSTESKKVSKTKIIETYVNQWKFHSIDKVKLKPIQYSDEDVVVDYLNISGQWIFLYTKPKTDSGVSGFKMIHLHSLVQHEEQLPWLYVEKFTFLQSADFDTNSCHKLPKVTGNCWCGRDLTQDYMQVHLPLNKRILQGGLVSNFVQLHPFQAVNINSNFSQRNFAKTGDYYATCGKFKLIFEAHFDFEEESFKTRVKTPRNHTYVFEGDPAAPGQRKRLLDVSVYPVPNSDTFRAILHILDQKEAQYKLILLVGTRVLMEIKVPTLIKSWLFRGSLLLGICSAGNLFLANHKGKFTDSRKPGYYTAACLRVNLLALGTRCGQLLLYRLTGKTSNMFFDLNFRRPYRELRICTESIAQVMFAPTSGPEILVLTALNKLYHIKL</sequence>
<reference evidence="2" key="1">
    <citation type="submission" date="2025-08" db="UniProtKB">
        <authorList>
            <consortium name="RefSeq"/>
        </authorList>
    </citation>
    <scope>IDENTIFICATION</scope>
</reference>
<dbReference type="RefSeq" id="XP_008468460.2">
    <property type="nucleotide sequence ID" value="XM_008470238.3"/>
</dbReference>
<dbReference type="PaxDb" id="121845-A0A1S3CV67"/>
<evidence type="ECO:0000313" key="2">
    <source>
        <dbReference type="RefSeq" id="XP_008468460.2"/>
    </source>
</evidence>
<dbReference type="Proteomes" id="UP000079169">
    <property type="component" value="Unplaced"/>
</dbReference>
<evidence type="ECO:0000313" key="1">
    <source>
        <dbReference type="Proteomes" id="UP000079169"/>
    </source>
</evidence>